<evidence type="ECO:0000313" key="3">
    <source>
        <dbReference type="Proteomes" id="UP000467840"/>
    </source>
</evidence>
<reference evidence="2 3" key="1">
    <citation type="journal article" date="2020" name="Mol. Plant">
        <title>The Chromosome-Based Rubber Tree Genome Provides New Insights into Spurge Genome Evolution and Rubber Biosynthesis.</title>
        <authorList>
            <person name="Liu J."/>
            <person name="Shi C."/>
            <person name="Shi C.C."/>
            <person name="Li W."/>
            <person name="Zhang Q.J."/>
            <person name="Zhang Y."/>
            <person name="Li K."/>
            <person name="Lu H.F."/>
            <person name="Shi C."/>
            <person name="Zhu S.T."/>
            <person name="Xiao Z.Y."/>
            <person name="Nan H."/>
            <person name="Yue Y."/>
            <person name="Zhu X.G."/>
            <person name="Wu Y."/>
            <person name="Hong X.N."/>
            <person name="Fan G.Y."/>
            <person name="Tong Y."/>
            <person name="Zhang D."/>
            <person name="Mao C.L."/>
            <person name="Liu Y.L."/>
            <person name="Hao S.J."/>
            <person name="Liu W.Q."/>
            <person name="Lv M.Q."/>
            <person name="Zhang H.B."/>
            <person name="Liu Y."/>
            <person name="Hu-Tang G.R."/>
            <person name="Wang J.P."/>
            <person name="Wang J.H."/>
            <person name="Sun Y.H."/>
            <person name="Ni S.B."/>
            <person name="Chen W.B."/>
            <person name="Zhang X.C."/>
            <person name="Jiao Y.N."/>
            <person name="Eichler E.E."/>
            <person name="Li G.H."/>
            <person name="Liu X."/>
            <person name="Gao L.Z."/>
        </authorList>
    </citation>
    <scope>NUCLEOTIDE SEQUENCE [LARGE SCALE GENOMIC DNA]</scope>
    <source>
        <strain evidence="3">cv. GT1</strain>
        <tissue evidence="2">Leaf</tissue>
    </source>
</reference>
<sequence length="737" mass="81534">MVLTLAIGVPATFVGAAPVLVPLLYKRRPQIHLPSGLVPNYSKLSAPTSAPLTRIEAGIGHERFVIKGGKKSNEDTASVFLLGKELAYDTARGQVDRLTNALGKMTKSEAKKWGTAVEGATGGGDALSRKVCGTAGSSGSNCGTADDTAFLLGKELALDTARGQLLSSALGRMSMSDVHRLKREVVDSEGIASPVRAMFSRQIPDGDTLLAGEMAGVDDGLVIQELSRPEELEKLQHELAKQVSKLAELGELKWLERLEAIETEELQEMKERLRLKARRASEELRTQLERLESDLGLLEVKKLKEVKLEKKLDAEGLKAAVEKLREVGKELEEKKLEELKTAKKEVVTKVGLKELEALGLEDEIKLEGIEAGKELELAVQKLEKLEKWRPASKEKVGELKNKLEELAAIRELRRELAELGVLSAEFKEWEKLEKEGKEPELVQKLKVLGTDIMGALEEKKLEEVKEAKSAVVTKIGKLGGAFEKIEEKKPAELEKTWLFKKLGKLEELKKLGGTVEELAAIRELKTNPELAELRLGALSLEEQLRTLAEIKEVKALVESRKDRGLEIQEGLQLTERIRGLERRLVLEGIKELTLLEAQRIRSGSDPQAVKKAASMLEEISVLRELRQLDELIPEEQLRTLAEVKGTIAAQKLTVEHKKKELIKEMKELVGKREAQPWLQGQAELKGKEIAKLGKLVKEIKALEELTEIAEKRGVATTLKAALANAMETTKNRVGLII</sequence>
<organism evidence="2 3">
    <name type="scientific">Hevea brasiliensis</name>
    <name type="common">Para rubber tree</name>
    <name type="synonym">Siphonia brasiliensis</name>
    <dbReference type="NCBI Taxonomy" id="3981"/>
    <lineage>
        <taxon>Eukaryota</taxon>
        <taxon>Viridiplantae</taxon>
        <taxon>Streptophyta</taxon>
        <taxon>Embryophyta</taxon>
        <taxon>Tracheophyta</taxon>
        <taxon>Spermatophyta</taxon>
        <taxon>Magnoliopsida</taxon>
        <taxon>eudicotyledons</taxon>
        <taxon>Gunneridae</taxon>
        <taxon>Pentapetalae</taxon>
        <taxon>rosids</taxon>
        <taxon>fabids</taxon>
        <taxon>Malpighiales</taxon>
        <taxon>Euphorbiaceae</taxon>
        <taxon>Crotonoideae</taxon>
        <taxon>Micrandreae</taxon>
        <taxon>Hevea</taxon>
    </lineage>
</organism>
<comment type="caution">
    <text evidence="2">The sequence shown here is derived from an EMBL/GenBank/DDBJ whole genome shotgun (WGS) entry which is preliminary data.</text>
</comment>
<feature type="coiled-coil region" evidence="1">
    <location>
        <begin position="232"/>
        <end position="349"/>
    </location>
</feature>
<protein>
    <submittedName>
        <fullName evidence="2">Uncharacterized protein</fullName>
    </submittedName>
</protein>
<dbReference type="EMBL" id="JAAGAX010000511">
    <property type="protein sequence ID" value="KAF2282079.1"/>
    <property type="molecule type" value="Genomic_DNA"/>
</dbReference>
<dbReference type="AlphaFoldDB" id="A0A6A6K3U7"/>
<keyword evidence="3" id="KW-1185">Reference proteome</keyword>
<proteinExistence type="predicted"/>
<gene>
    <name evidence="2" type="ORF">GH714_042903</name>
</gene>
<evidence type="ECO:0000256" key="1">
    <source>
        <dbReference type="SAM" id="Coils"/>
    </source>
</evidence>
<evidence type="ECO:0000313" key="2">
    <source>
        <dbReference type="EMBL" id="KAF2282079.1"/>
    </source>
</evidence>
<keyword evidence="1" id="KW-0175">Coiled coil</keyword>
<accession>A0A6A6K3U7</accession>
<dbReference type="Proteomes" id="UP000467840">
    <property type="component" value="Unassembled WGS sequence"/>
</dbReference>
<name>A0A6A6K3U7_HEVBR</name>